<dbReference type="Gene3D" id="1.10.357.10">
    <property type="entry name" value="Tetracycline Repressor, domain 2"/>
    <property type="match status" value="1"/>
</dbReference>
<dbReference type="PANTHER" id="PTHR30055">
    <property type="entry name" value="HTH-TYPE TRANSCRIPTIONAL REGULATOR RUTR"/>
    <property type="match status" value="1"/>
</dbReference>
<evidence type="ECO:0000256" key="2">
    <source>
        <dbReference type="ARBA" id="ARBA00023125"/>
    </source>
</evidence>
<evidence type="ECO:0000256" key="1">
    <source>
        <dbReference type="ARBA" id="ARBA00023015"/>
    </source>
</evidence>
<keyword evidence="2 4" id="KW-0238">DNA-binding</keyword>
<name>A0A1G6NPW2_9PSEU</name>
<dbReference type="InterPro" id="IPR023772">
    <property type="entry name" value="DNA-bd_HTH_TetR-type_CS"/>
</dbReference>
<dbReference type="InterPro" id="IPR009057">
    <property type="entry name" value="Homeodomain-like_sf"/>
</dbReference>
<evidence type="ECO:0000313" key="5">
    <source>
        <dbReference type="Proteomes" id="UP000199494"/>
    </source>
</evidence>
<dbReference type="PROSITE" id="PS50977">
    <property type="entry name" value="HTH_TETR_2"/>
    <property type="match status" value="1"/>
</dbReference>
<protein>
    <submittedName>
        <fullName evidence="4">DNA-binding transcriptional regulator, AcrR family</fullName>
    </submittedName>
</protein>
<dbReference type="PRINTS" id="PR00455">
    <property type="entry name" value="HTHTETR"/>
</dbReference>
<proteinExistence type="predicted"/>
<dbReference type="Proteomes" id="UP000199494">
    <property type="component" value="Unassembled WGS sequence"/>
</dbReference>
<dbReference type="Pfam" id="PF21351">
    <property type="entry name" value="TetR_C_41"/>
    <property type="match status" value="1"/>
</dbReference>
<dbReference type="GO" id="GO:0000976">
    <property type="term" value="F:transcription cis-regulatory region binding"/>
    <property type="evidence" value="ECO:0007669"/>
    <property type="project" value="TreeGrafter"/>
</dbReference>
<dbReference type="EMBL" id="FMZE01000003">
    <property type="protein sequence ID" value="SDC69789.1"/>
    <property type="molecule type" value="Genomic_DNA"/>
</dbReference>
<sequence length="190" mass="21161">MYSEATRAALLDEATTLFAERGYNGTSLEDVAVATQVTRGAVYHHFTGKLALFEAVLIEQERAAMAAVEKAATASNPLEAALQALGAFLDRACEPVYSKLCWQEAPTALGHQRWKEIEEHYAYGVVERFIELLMEAGHLERKARETTTQFFFWMLGGAGLALAGAAEADKQRVRDEWFDLMTRSLRGMRP</sequence>
<reference evidence="4 5" key="1">
    <citation type="submission" date="2016-10" db="EMBL/GenBank/DDBJ databases">
        <authorList>
            <person name="de Groot N.N."/>
        </authorList>
    </citation>
    <scope>NUCLEOTIDE SEQUENCE [LARGE SCALE GENOMIC DNA]</scope>
    <source>
        <strain evidence="4 5">CGMCC 4.5506</strain>
    </source>
</reference>
<organism evidence="4 5">
    <name type="scientific">Prauserella marina</name>
    <dbReference type="NCBI Taxonomy" id="530584"/>
    <lineage>
        <taxon>Bacteria</taxon>
        <taxon>Bacillati</taxon>
        <taxon>Actinomycetota</taxon>
        <taxon>Actinomycetes</taxon>
        <taxon>Pseudonocardiales</taxon>
        <taxon>Pseudonocardiaceae</taxon>
        <taxon>Prauserella</taxon>
    </lineage>
</organism>
<dbReference type="InterPro" id="IPR049484">
    <property type="entry name" value="Rv0078-like_C"/>
</dbReference>
<dbReference type="GO" id="GO:0003700">
    <property type="term" value="F:DNA-binding transcription factor activity"/>
    <property type="evidence" value="ECO:0007669"/>
    <property type="project" value="TreeGrafter"/>
</dbReference>
<gene>
    <name evidence="4" type="ORF">SAMN05421630_103242</name>
</gene>
<keyword evidence="5" id="KW-1185">Reference proteome</keyword>
<dbReference type="Pfam" id="PF00440">
    <property type="entry name" value="TetR_N"/>
    <property type="match status" value="1"/>
</dbReference>
<keyword evidence="1" id="KW-0805">Transcription regulation</keyword>
<dbReference type="PANTHER" id="PTHR30055:SF234">
    <property type="entry name" value="HTH-TYPE TRANSCRIPTIONAL REGULATOR BETI"/>
    <property type="match status" value="1"/>
</dbReference>
<accession>A0A1G6NPW2</accession>
<keyword evidence="3" id="KW-0804">Transcription</keyword>
<evidence type="ECO:0000256" key="3">
    <source>
        <dbReference type="ARBA" id="ARBA00023163"/>
    </source>
</evidence>
<dbReference type="SUPFAM" id="SSF46689">
    <property type="entry name" value="Homeodomain-like"/>
    <property type="match status" value="1"/>
</dbReference>
<dbReference type="STRING" id="530584.SAMN05421630_103242"/>
<dbReference type="PROSITE" id="PS01081">
    <property type="entry name" value="HTH_TETR_1"/>
    <property type="match status" value="1"/>
</dbReference>
<dbReference type="InterPro" id="IPR001647">
    <property type="entry name" value="HTH_TetR"/>
</dbReference>
<dbReference type="AlphaFoldDB" id="A0A1G6NPW2"/>
<dbReference type="InterPro" id="IPR050109">
    <property type="entry name" value="HTH-type_TetR-like_transc_reg"/>
</dbReference>
<evidence type="ECO:0000313" key="4">
    <source>
        <dbReference type="EMBL" id="SDC69789.1"/>
    </source>
</evidence>